<dbReference type="InterPro" id="IPR001901">
    <property type="entry name" value="Translocase_SecE/Sec61-g"/>
</dbReference>
<feature type="transmembrane region" description="Helical" evidence="9">
    <location>
        <begin position="51"/>
        <end position="72"/>
    </location>
</feature>
<dbReference type="Gene3D" id="1.20.5.1030">
    <property type="entry name" value="Preprotein translocase secy subunit"/>
    <property type="match status" value="1"/>
</dbReference>
<evidence type="ECO:0000256" key="6">
    <source>
        <dbReference type="ARBA" id="ARBA00022989"/>
    </source>
</evidence>
<dbReference type="GO" id="GO:0005886">
    <property type="term" value="C:plasma membrane"/>
    <property type="evidence" value="ECO:0007669"/>
    <property type="project" value="UniProtKB-SubCell"/>
</dbReference>
<keyword evidence="8 9" id="KW-0472">Membrane</keyword>
<evidence type="ECO:0000256" key="10">
    <source>
        <dbReference type="SAM" id="MobiDB-lite"/>
    </source>
</evidence>
<dbReference type="AlphaFoldDB" id="A0A9D1FPC9"/>
<comment type="similarity">
    <text evidence="9">Belongs to the SecE/SEC61-gamma family.</text>
</comment>
<dbReference type="PRINTS" id="PR01650">
    <property type="entry name" value="SECETRNLCASE"/>
</dbReference>
<evidence type="ECO:0000256" key="2">
    <source>
        <dbReference type="ARBA" id="ARBA00022448"/>
    </source>
</evidence>
<dbReference type="PANTHER" id="PTHR33910">
    <property type="entry name" value="PROTEIN TRANSLOCASE SUBUNIT SECE"/>
    <property type="match status" value="1"/>
</dbReference>
<dbReference type="EMBL" id="DVJP01000058">
    <property type="protein sequence ID" value="HIS76920.1"/>
    <property type="molecule type" value="Genomic_DNA"/>
</dbReference>
<dbReference type="GO" id="GO:0006605">
    <property type="term" value="P:protein targeting"/>
    <property type="evidence" value="ECO:0007669"/>
    <property type="project" value="UniProtKB-UniRule"/>
</dbReference>
<feature type="region of interest" description="Disordered" evidence="10">
    <location>
        <begin position="1"/>
        <end position="23"/>
    </location>
</feature>
<keyword evidence="4 9" id="KW-0812">Transmembrane</keyword>
<evidence type="ECO:0000256" key="7">
    <source>
        <dbReference type="ARBA" id="ARBA00023010"/>
    </source>
</evidence>
<name>A0A9D1FPC9_9FIRM</name>
<dbReference type="InterPro" id="IPR038379">
    <property type="entry name" value="SecE_sf"/>
</dbReference>
<dbReference type="Proteomes" id="UP000824002">
    <property type="component" value="Unassembled WGS sequence"/>
</dbReference>
<organism evidence="11 12">
    <name type="scientific">Candidatus Merdivicinus excrementipullorum</name>
    <dbReference type="NCBI Taxonomy" id="2840867"/>
    <lineage>
        <taxon>Bacteria</taxon>
        <taxon>Bacillati</taxon>
        <taxon>Bacillota</taxon>
        <taxon>Clostridia</taxon>
        <taxon>Eubacteriales</taxon>
        <taxon>Oscillospiraceae</taxon>
        <taxon>Oscillospiraceae incertae sedis</taxon>
        <taxon>Candidatus Merdivicinus</taxon>
    </lineage>
</organism>
<dbReference type="NCBIfam" id="TIGR00964">
    <property type="entry name" value="secE_bact"/>
    <property type="match status" value="1"/>
</dbReference>
<comment type="subcellular location">
    <subcellularLocation>
        <location evidence="9">Cell membrane</location>
        <topology evidence="9">Single-pass membrane protein</topology>
    </subcellularLocation>
    <subcellularLocation>
        <location evidence="1">Membrane</location>
    </subcellularLocation>
</comment>
<dbReference type="GO" id="GO:0009306">
    <property type="term" value="P:protein secretion"/>
    <property type="evidence" value="ECO:0007669"/>
    <property type="project" value="UniProtKB-UniRule"/>
</dbReference>
<comment type="function">
    <text evidence="9">Essential subunit of the Sec protein translocation channel SecYEG. Clamps together the 2 halves of SecY. May contact the channel plug during translocation.</text>
</comment>
<dbReference type="PANTHER" id="PTHR33910:SF1">
    <property type="entry name" value="PROTEIN TRANSLOCASE SUBUNIT SECE"/>
    <property type="match status" value="1"/>
</dbReference>
<evidence type="ECO:0000256" key="9">
    <source>
        <dbReference type="HAMAP-Rule" id="MF_00422"/>
    </source>
</evidence>
<dbReference type="InterPro" id="IPR005807">
    <property type="entry name" value="SecE_bac"/>
</dbReference>
<sequence>MAEQKDKKALEKAKGAKPAQKKDGFLKKASRFFKDLKSEMKKVVWPTKKQVLNNTGVALVMMASVGVVIWVLDWVLAVVRGFVLGA</sequence>
<reference evidence="11" key="1">
    <citation type="submission" date="2020-10" db="EMBL/GenBank/DDBJ databases">
        <authorList>
            <person name="Gilroy R."/>
        </authorList>
    </citation>
    <scope>NUCLEOTIDE SEQUENCE</scope>
    <source>
        <strain evidence="11">CHK199-13235</strain>
    </source>
</reference>
<keyword evidence="2 9" id="KW-0813">Transport</keyword>
<accession>A0A9D1FPC9</accession>
<dbReference type="Pfam" id="PF00584">
    <property type="entry name" value="SecE"/>
    <property type="match status" value="1"/>
</dbReference>
<keyword evidence="5 9" id="KW-0653">Protein transport</keyword>
<comment type="caution">
    <text evidence="11">The sequence shown here is derived from an EMBL/GenBank/DDBJ whole genome shotgun (WGS) entry which is preliminary data.</text>
</comment>
<comment type="subunit">
    <text evidence="9">Component of the Sec protein translocase complex. Heterotrimer consisting of SecY, SecE and SecG subunits. The heterotrimers can form oligomers, although 1 heterotrimer is thought to be able to translocate proteins. Interacts with the ribosome. Interacts with SecDF, and other proteins may be involved. Interacts with SecA.</text>
</comment>
<keyword evidence="6 9" id="KW-1133">Transmembrane helix</keyword>
<gene>
    <name evidence="9 11" type="primary">secE</name>
    <name evidence="11" type="ORF">IAB51_08940</name>
</gene>
<evidence type="ECO:0000256" key="3">
    <source>
        <dbReference type="ARBA" id="ARBA00022475"/>
    </source>
</evidence>
<evidence type="ECO:0000256" key="8">
    <source>
        <dbReference type="ARBA" id="ARBA00023136"/>
    </source>
</evidence>
<evidence type="ECO:0000256" key="1">
    <source>
        <dbReference type="ARBA" id="ARBA00004370"/>
    </source>
</evidence>
<evidence type="ECO:0000256" key="5">
    <source>
        <dbReference type="ARBA" id="ARBA00022927"/>
    </source>
</evidence>
<evidence type="ECO:0000313" key="11">
    <source>
        <dbReference type="EMBL" id="HIS76920.1"/>
    </source>
</evidence>
<reference evidence="11" key="2">
    <citation type="journal article" date="2021" name="PeerJ">
        <title>Extensive microbial diversity within the chicken gut microbiome revealed by metagenomics and culture.</title>
        <authorList>
            <person name="Gilroy R."/>
            <person name="Ravi A."/>
            <person name="Getino M."/>
            <person name="Pursley I."/>
            <person name="Horton D.L."/>
            <person name="Alikhan N.F."/>
            <person name="Baker D."/>
            <person name="Gharbi K."/>
            <person name="Hall N."/>
            <person name="Watson M."/>
            <person name="Adriaenssens E.M."/>
            <person name="Foster-Nyarko E."/>
            <person name="Jarju S."/>
            <person name="Secka A."/>
            <person name="Antonio M."/>
            <person name="Oren A."/>
            <person name="Chaudhuri R.R."/>
            <person name="La Ragione R."/>
            <person name="Hildebrand F."/>
            <person name="Pallen M.J."/>
        </authorList>
    </citation>
    <scope>NUCLEOTIDE SEQUENCE</scope>
    <source>
        <strain evidence="11">CHK199-13235</strain>
    </source>
</reference>
<keyword evidence="7 9" id="KW-0811">Translocation</keyword>
<keyword evidence="3 9" id="KW-1003">Cell membrane</keyword>
<evidence type="ECO:0000313" key="12">
    <source>
        <dbReference type="Proteomes" id="UP000824002"/>
    </source>
</evidence>
<protein>
    <recommendedName>
        <fullName evidence="9">Protein translocase subunit SecE</fullName>
    </recommendedName>
</protein>
<dbReference type="GO" id="GO:0043952">
    <property type="term" value="P:protein transport by the Sec complex"/>
    <property type="evidence" value="ECO:0007669"/>
    <property type="project" value="UniProtKB-UniRule"/>
</dbReference>
<dbReference type="HAMAP" id="MF_00422">
    <property type="entry name" value="SecE"/>
    <property type="match status" value="1"/>
</dbReference>
<dbReference type="GO" id="GO:0008320">
    <property type="term" value="F:protein transmembrane transporter activity"/>
    <property type="evidence" value="ECO:0007669"/>
    <property type="project" value="UniProtKB-UniRule"/>
</dbReference>
<dbReference type="GO" id="GO:0065002">
    <property type="term" value="P:intracellular protein transmembrane transport"/>
    <property type="evidence" value="ECO:0007669"/>
    <property type="project" value="UniProtKB-UniRule"/>
</dbReference>
<proteinExistence type="inferred from homology"/>
<evidence type="ECO:0000256" key="4">
    <source>
        <dbReference type="ARBA" id="ARBA00022692"/>
    </source>
</evidence>